<dbReference type="EMBL" id="CVUD02000001">
    <property type="protein sequence ID" value="SEH54692.1"/>
    <property type="molecule type" value="Genomic_DNA"/>
</dbReference>
<evidence type="ECO:0000313" key="2">
    <source>
        <dbReference type="Proteomes" id="UP000198559"/>
    </source>
</evidence>
<sequence>MEILILIIGLFAFSEYNEFVPSALNTVVDNNIEKSNNKMQAINKPQAQFEITNKKGVWMFTPAVNKNQKKVIKETESSKFITLPDGSKIEQGL</sequence>
<dbReference type="STRING" id="235205.BAZSYMB_V2SCAFFOLD00009_33"/>
<name>A0A1H6J5B2_9GAMM</name>
<gene>
    <name evidence="1" type="ORF">BAZSYMB_V2SCAFFOLD00009_33</name>
</gene>
<dbReference type="Proteomes" id="UP000198559">
    <property type="component" value="Unassembled WGS sequence"/>
</dbReference>
<reference evidence="2" key="1">
    <citation type="submission" date="2016-06" db="EMBL/GenBank/DDBJ databases">
        <authorList>
            <person name="Petersen J."/>
            <person name="Sayavedra L."/>
        </authorList>
    </citation>
    <scope>NUCLEOTIDE SEQUENCE [LARGE SCALE GENOMIC DNA]</scope>
    <source>
        <strain evidence="2">BazSymB</strain>
    </source>
</reference>
<accession>A0A1H6J5B2</accession>
<proteinExistence type="predicted"/>
<dbReference type="RefSeq" id="WP_202775877.1">
    <property type="nucleotide sequence ID" value="NZ_CAESAP020000172.1"/>
</dbReference>
<organism evidence="1 2">
    <name type="scientific">Bathymodiolus azoricus thioautotrophic gill symbiont</name>
    <dbReference type="NCBI Taxonomy" id="235205"/>
    <lineage>
        <taxon>Bacteria</taxon>
        <taxon>Pseudomonadati</taxon>
        <taxon>Pseudomonadota</taxon>
        <taxon>Gammaproteobacteria</taxon>
        <taxon>sulfur-oxidizing symbionts</taxon>
    </lineage>
</organism>
<dbReference type="AlphaFoldDB" id="A0A1H6J5B2"/>
<protein>
    <submittedName>
        <fullName evidence="1">Uncharacterized protein</fullName>
    </submittedName>
</protein>
<evidence type="ECO:0000313" key="1">
    <source>
        <dbReference type="EMBL" id="SEH54692.1"/>
    </source>
</evidence>